<evidence type="ECO:0000256" key="3">
    <source>
        <dbReference type="ARBA" id="ARBA00022692"/>
    </source>
</evidence>
<feature type="transmembrane region" description="Helical" evidence="6">
    <location>
        <begin position="126"/>
        <end position="143"/>
    </location>
</feature>
<feature type="transmembrane region" description="Helical" evidence="6">
    <location>
        <begin position="186"/>
        <end position="207"/>
    </location>
</feature>
<feature type="transmembrane region" description="Helical" evidence="6">
    <location>
        <begin position="39"/>
        <end position="67"/>
    </location>
</feature>
<organism evidence="7 8">
    <name type="scientific">Corynebacterium incognita</name>
    <dbReference type="NCBI Taxonomy" id="2754725"/>
    <lineage>
        <taxon>Bacteria</taxon>
        <taxon>Bacillati</taxon>
        <taxon>Actinomycetota</taxon>
        <taxon>Actinomycetes</taxon>
        <taxon>Mycobacteriales</taxon>
        <taxon>Corynebacteriaceae</taxon>
        <taxon>Corynebacterium</taxon>
    </lineage>
</organism>
<evidence type="ECO:0000256" key="5">
    <source>
        <dbReference type="ARBA" id="ARBA00023136"/>
    </source>
</evidence>
<dbReference type="Proteomes" id="UP000515743">
    <property type="component" value="Chromosome"/>
</dbReference>
<dbReference type="RefSeq" id="WP_185176385.1">
    <property type="nucleotide sequence ID" value="NZ_CP059404.1"/>
</dbReference>
<dbReference type="GO" id="GO:0015171">
    <property type="term" value="F:amino acid transmembrane transporter activity"/>
    <property type="evidence" value="ECO:0007669"/>
    <property type="project" value="TreeGrafter"/>
</dbReference>
<dbReference type="PANTHER" id="PTHR30086:SF19">
    <property type="entry name" value="THREONINE EFFLUX PROTEIN"/>
    <property type="match status" value="1"/>
</dbReference>
<dbReference type="EMBL" id="CP059404">
    <property type="protein sequence ID" value="QNE90011.1"/>
    <property type="molecule type" value="Genomic_DNA"/>
</dbReference>
<accession>A0A7G7CQZ5</accession>
<dbReference type="AlphaFoldDB" id="A0A7G7CQZ5"/>
<dbReference type="Pfam" id="PF01810">
    <property type="entry name" value="LysE"/>
    <property type="match status" value="1"/>
</dbReference>
<evidence type="ECO:0000313" key="8">
    <source>
        <dbReference type="Proteomes" id="UP000515743"/>
    </source>
</evidence>
<evidence type="ECO:0000313" key="7">
    <source>
        <dbReference type="EMBL" id="QNE90011.1"/>
    </source>
</evidence>
<keyword evidence="3 6" id="KW-0812">Transmembrane</keyword>
<sequence>MTWSQLATIVALNIAGAVTPGPDIVLITRLATKSRRHALAAVAGITLGVAWWCSLTVFGAAAVIAAFPDALNAVQVIGGFVLVYMGIGMVRSARATFANPPSTVDEAAERLGSTGNAFRTGLATNLANAKAILFFLAIIAPLLPADVGLGTAFVVILAVVVCSFMVFATIATVVSTERVRRTLLRAGPWIDVGSGIFFTVVAIALIVNGARHFIGG</sequence>
<keyword evidence="2" id="KW-1003">Cell membrane</keyword>
<gene>
    <name evidence="7" type="ORF">H0194_03025</name>
</gene>
<feature type="transmembrane region" description="Helical" evidence="6">
    <location>
        <begin position="149"/>
        <end position="174"/>
    </location>
</feature>
<protein>
    <submittedName>
        <fullName evidence="7">LysE family translocator</fullName>
    </submittedName>
</protein>
<evidence type="ECO:0000256" key="6">
    <source>
        <dbReference type="SAM" id="Phobius"/>
    </source>
</evidence>
<dbReference type="GO" id="GO:0005886">
    <property type="term" value="C:plasma membrane"/>
    <property type="evidence" value="ECO:0007669"/>
    <property type="project" value="UniProtKB-SubCell"/>
</dbReference>
<dbReference type="PANTHER" id="PTHR30086">
    <property type="entry name" value="ARGININE EXPORTER PROTEIN ARGO"/>
    <property type="match status" value="1"/>
</dbReference>
<name>A0A7G7CQZ5_9CORY</name>
<comment type="subcellular location">
    <subcellularLocation>
        <location evidence="1">Cell membrane</location>
        <topology evidence="1">Multi-pass membrane protein</topology>
    </subcellularLocation>
</comment>
<dbReference type="KEGG" id="cik:H0194_03025"/>
<dbReference type="InterPro" id="IPR001123">
    <property type="entry name" value="LeuE-type"/>
</dbReference>
<keyword evidence="5 6" id="KW-0472">Membrane</keyword>
<keyword evidence="8" id="KW-1185">Reference proteome</keyword>
<evidence type="ECO:0000256" key="2">
    <source>
        <dbReference type="ARBA" id="ARBA00022475"/>
    </source>
</evidence>
<reference evidence="7 8" key="1">
    <citation type="submission" date="2020-07" db="EMBL/GenBank/DDBJ databases">
        <title>Complete genome and description of Corynebacterium incognita strain Marseille-Q3630 sp. nov.</title>
        <authorList>
            <person name="Boxberger M."/>
        </authorList>
    </citation>
    <scope>NUCLEOTIDE SEQUENCE [LARGE SCALE GENOMIC DNA]</scope>
    <source>
        <strain evidence="7 8">Marseille-Q3630</strain>
    </source>
</reference>
<feature type="transmembrane region" description="Helical" evidence="6">
    <location>
        <begin position="6"/>
        <end position="27"/>
    </location>
</feature>
<keyword evidence="4 6" id="KW-1133">Transmembrane helix</keyword>
<proteinExistence type="predicted"/>
<feature type="transmembrane region" description="Helical" evidence="6">
    <location>
        <begin position="73"/>
        <end position="90"/>
    </location>
</feature>
<evidence type="ECO:0000256" key="4">
    <source>
        <dbReference type="ARBA" id="ARBA00022989"/>
    </source>
</evidence>
<evidence type="ECO:0000256" key="1">
    <source>
        <dbReference type="ARBA" id="ARBA00004651"/>
    </source>
</evidence>